<keyword evidence="1" id="KW-0812">Transmembrane</keyword>
<name>M3V9J5_GORML</name>
<keyword evidence="1" id="KW-0472">Membrane</keyword>
<evidence type="ECO:0000256" key="1">
    <source>
        <dbReference type="SAM" id="Phobius"/>
    </source>
</evidence>
<dbReference type="Proteomes" id="UP000035009">
    <property type="component" value="Unassembled WGS sequence"/>
</dbReference>
<accession>M3V9J5</accession>
<dbReference type="PIRSF" id="PIRSF003203">
    <property type="entry name" value="AzlD"/>
    <property type="match status" value="1"/>
</dbReference>
<dbReference type="eggNOG" id="COG1687">
    <property type="taxonomic scope" value="Bacteria"/>
</dbReference>
<evidence type="ECO:0000313" key="3">
    <source>
        <dbReference type="Proteomes" id="UP000035009"/>
    </source>
</evidence>
<keyword evidence="1" id="KW-1133">Transmembrane helix</keyword>
<dbReference type="EMBL" id="BAOP01000001">
    <property type="protein sequence ID" value="GAC77998.1"/>
    <property type="molecule type" value="Genomic_DNA"/>
</dbReference>
<dbReference type="OrthoDB" id="5324916at2"/>
<dbReference type="Pfam" id="PF05437">
    <property type="entry name" value="AzlD"/>
    <property type="match status" value="1"/>
</dbReference>
<dbReference type="InterPro" id="IPR008407">
    <property type="entry name" value="Brnchd-chn_aa_trnsp_AzlD"/>
</dbReference>
<feature type="transmembrane region" description="Helical" evidence="1">
    <location>
        <begin position="39"/>
        <end position="59"/>
    </location>
</feature>
<keyword evidence="3" id="KW-1185">Reference proteome</keyword>
<gene>
    <name evidence="2" type="ORF">GM1_001_01230</name>
</gene>
<feature type="transmembrane region" description="Helical" evidence="1">
    <location>
        <begin position="89"/>
        <end position="107"/>
    </location>
</feature>
<organism evidence="2 3">
    <name type="scientific">Gordonia malaquae NBRC 108250</name>
    <dbReference type="NCBI Taxonomy" id="1223542"/>
    <lineage>
        <taxon>Bacteria</taxon>
        <taxon>Bacillati</taxon>
        <taxon>Actinomycetota</taxon>
        <taxon>Actinomycetes</taxon>
        <taxon>Mycobacteriales</taxon>
        <taxon>Gordoniaceae</taxon>
        <taxon>Gordonia</taxon>
    </lineage>
</organism>
<evidence type="ECO:0000313" key="2">
    <source>
        <dbReference type="EMBL" id="GAC77998.1"/>
    </source>
</evidence>
<proteinExistence type="predicted"/>
<sequence length="108" mass="11361">MPSTAYLLSAIAVTAAITFALRAAPFALPQSMRDTPAVKFLRTAMPAGAVLILALYCLLKVDLGSPRHGLPETIGAAVTIGVHLWRRNLLLSLVLGTATCVILSSVTF</sequence>
<dbReference type="STRING" id="410332.SAMN04488550_3388"/>
<dbReference type="RefSeq" id="WP_008375799.1">
    <property type="nucleotide sequence ID" value="NZ_BAOP01000001.1"/>
</dbReference>
<comment type="caution">
    <text evidence="2">The sequence shown here is derived from an EMBL/GenBank/DDBJ whole genome shotgun (WGS) entry which is preliminary data.</text>
</comment>
<protein>
    <submittedName>
        <fullName evidence="2">Putative branched-chain amino acid export protein small subunit</fullName>
    </submittedName>
</protein>
<dbReference type="AlphaFoldDB" id="M3V9J5"/>
<reference evidence="2 3" key="1">
    <citation type="submission" date="2013-02" db="EMBL/GenBank/DDBJ databases">
        <title>Whole genome shotgun sequence of Gordonia malaquae NBRC 108250.</title>
        <authorList>
            <person name="Yoshida I."/>
            <person name="Hosoyama A."/>
            <person name="Tsuchikane K."/>
            <person name="Ando Y."/>
            <person name="Baba S."/>
            <person name="Ohji S."/>
            <person name="Hamada M."/>
            <person name="Tamura T."/>
            <person name="Yamazoe A."/>
            <person name="Yamazaki S."/>
            <person name="Fujita N."/>
        </authorList>
    </citation>
    <scope>NUCLEOTIDE SEQUENCE [LARGE SCALE GENOMIC DNA]</scope>
    <source>
        <strain evidence="2 3">NBRC 108250</strain>
    </source>
</reference>